<evidence type="ECO:0008006" key="4">
    <source>
        <dbReference type="Google" id="ProtNLM"/>
    </source>
</evidence>
<evidence type="ECO:0000313" key="3">
    <source>
        <dbReference type="Proteomes" id="UP000214880"/>
    </source>
</evidence>
<feature type="transmembrane region" description="Helical" evidence="1">
    <location>
        <begin position="45"/>
        <end position="67"/>
    </location>
</feature>
<dbReference type="InterPro" id="IPR025531">
    <property type="entry name" value="DUF4418"/>
</dbReference>
<dbReference type="STRING" id="146817.SAMN04488502_103150"/>
<organism evidence="2 3">
    <name type="scientific">Dendrosporobacter quercicolus</name>
    <dbReference type="NCBI Taxonomy" id="146817"/>
    <lineage>
        <taxon>Bacteria</taxon>
        <taxon>Bacillati</taxon>
        <taxon>Bacillota</taxon>
        <taxon>Negativicutes</taxon>
        <taxon>Selenomonadales</taxon>
        <taxon>Sporomusaceae</taxon>
        <taxon>Dendrosporobacter</taxon>
    </lineage>
</organism>
<dbReference type="AlphaFoldDB" id="A0A1G9RYG1"/>
<keyword evidence="3" id="KW-1185">Reference proteome</keyword>
<dbReference type="Proteomes" id="UP000214880">
    <property type="component" value="Unassembled WGS sequence"/>
</dbReference>
<sequence length="138" mass="14823">MNLNKGIAWFAVIISISLLFLPRLVPICTGHAKVGGQSLPMACHYAYQAEFIIGLLAVIVAASLFVLRTAEGKLFASLLILLLGLVVVIIPQPWVIGICPEGGCQKTTFFVTIGGILYSLAGLSNIWLIRRAEQGEAE</sequence>
<dbReference type="EMBL" id="FNHB01000003">
    <property type="protein sequence ID" value="SDM28299.1"/>
    <property type="molecule type" value="Genomic_DNA"/>
</dbReference>
<evidence type="ECO:0000256" key="1">
    <source>
        <dbReference type="SAM" id="Phobius"/>
    </source>
</evidence>
<dbReference type="RefSeq" id="WP_092071606.1">
    <property type="nucleotide sequence ID" value="NZ_FNHB01000003.1"/>
</dbReference>
<accession>A0A1G9RYG1</accession>
<protein>
    <recommendedName>
        <fullName evidence="4">DUF4418 domain-containing protein</fullName>
    </recommendedName>
</protein>
<feature type="transmembrane region" description="Helical" evidence="1">
    <location>
        <begin position="108"/>
        <end position="129"/>
    </location>
</feature>
<keyword evidence="1" id="KW-0472">Membrane</keyword>
<gene>
    <name evidence="2" type="ORF">SAMN04488502_103150</name>
</gene>
<feature type="transmembrane region" description="Helical" evidence="1">
    <location>
        <begin position="74"/>
        <end position="96"/>
    </location>
</feature>
<proteinExistence type="predicted"/>
<dbReference type="Pfam" id="PF14387">
    <property type="entry name" value="DUF4418"/>
    <property type="match status" value="1"/>
</dbReference>
<feature type="transmembrane region" description="Helical" evidence="1">
    <location>
        <begin position="7"/>
        <end position="25"/>
    </location>
</feature>
<keyword evidence="1" id="KW-1133">Transmembrane helix</keyword>
<evidence type="ECO:0000313" key="2">
    <source>
        <dbReference type="EMBL" id="SDM28299.1"/>
    </source>
</evidence>
<name>A0A1G9RYG1_9FIRM</name>
<keyword evidence="1" id="KW-0812">Transmembrane</keyword>
<dbReference type="OrthoDB" id="1685054at2"/>
<reference evidence="2 3" key="1">
    <citation type="submission" date="2016-10" db="EMBL/GenBank/DDBJ databases">
        <authorList>
            <person name="de Groot N.N."/>
        </authorList>
    </citation>
    <scope>NUCLEOTIDE SEQUENCE [LARGE SCALE GENOMIC DNA]</scope>
    <source>
        <strain evidence="2 3">DSM 1736</strain>
    </source>
</reference>